<dbReference type="EMBL" id="CM037162">
    <property type="protein sequence ID" value="KAH7863453.1"/>
    <property type="molecule type" value="Genomic_DNA"/>
</dbReference>
<dbReference type="Proteomes" id="UP000828048">
    <property type="component" value="Chromosome 12"/>
</dbReference>
<sequence>MGISKFPAVLIFAVVVVVVTVTSRVAEAQVPSCASSLEPCVNYINGTGTPPPSCCAPLKEAVTNQSQCLCNLYANPGVLQSFGINITQATGLPARCNITASTCPPASAPPPPPPPGTLLSFASFTNPSPMQFLFFH</sequence>
<name>A0ACB7ZC33_9ERIC</name>
<proteinExistence type="predicted"/>
<gene>
    <name evidence="1" type="ORF">Vadar_017693</name>
</gene>
<reference evidence="1 2" key="1">
    <citation type="journal article" date="2021" name="Hortic Res">
        <title>High-quality reference genome and annotation aids understanding of berry development for evergreen blueberry (Vaccinium darrowii).</title>
        <authorList>
            <person name="Yu J."/>
            <person name="Hulse-Kemp A.M."/>
            <person name="Babiker E."/>
            <person name="Staton M."/>
        </authorList>
    </citation>
    <scope>NUCLEOTIDE SEQUENCE [LARGE SCALE GENOMIC DNA]</scope>
    <source>
        <strain evidence="2">cv. NJ 8807/NJ 8810</strain>
        <tissue evidence="1">Young leaf</tissue>
    </source>
</reference>
<protein>
    <submittedName>
        <fullName evidence="1">Uncharacterized protein</fullName>
    </submittedName>
</protein>
<keyword evidence="2" id="KW-1185">Reference proteome</keyword>
<comment type="caution">
    <text evidence="1">The sequence shown here is derived from an EMBL/GenBank/DDBJ whole genome shotgun (WGS) entry which is preliminary data.</text>
</comment>
<organism evidence="1 2">
    <name type="scientific">Vaccinium darrowii</name>
    <dbReference type="NCBI Taxonomy" id="229202"/>
    <lineage>
        <taxon>Eukaryota</taxon>
        <taxon>Viridiplantae</taxon>
        <taxon>Streptophyta</taxon>
        <taxon>Embryophyta</taxon>
        <taxon>Tracheophyta</taxon>
        <taxon>Spermatophyta</taxon>
        <taxon>Magnoliopsida</taxon>
        <taxon>eudicotyledons</taxon>
        <taxon>Gunneridae</taxon>
        <taxon>Pentapetalae</taxon>
        <taxon>asterids</taxon>
        <taxon>Ericales</taxon>
        <taxon>Ericaceae</taxon>
        <taxon>Vaccinioideae</taxon>
        <taxon>Vaccinieae</taxon>
        <taxon>Vaccinium</taxon>
    </lineage>
</organism>
<evidence type="ECO:0000313" key="2">
    <source>
        <dbReference type="Proteomes" id="UP000828048"/>
    </source>
</evidence>
<evidence type="ECO:0000313" key="1">
    <source>
        <dbReference type="EMBL" id="KAH7863453.1"/>
    </source>
</evidence>
<accession>A0ACB7ZC33</accession>